<feature type="domain" description="PPM-type phosphatase" evidence="4">
    <location>
        <begin position="219"/>
        <end position="444"/>
    </location>
</feature>
<evidence type="ECO:0000313" key="5">
    <source>
        <dbReference type="EMBL" id="RHX87124.1"/>
    </source>
</evidence>
<feature type="repeat" description="TPR" evidence="2">
    <location>
        <begin position="520"/>
        <end position="553"/>
    </location>
</feature>
<keyword evidence="2" id="KW-0802">TPR repeat</keyword>
<dbReference type="Proteomes" id="UP000265798">
    <property type="component" value="Unassembled WGS sequence"/>
</dbReference>
<dbReference type="InterPro" id="IPR052016">
    <property type="entry name" value="Bact_Sigma-Reg"/>
</dbReference>
<dbReference type="Pfam" id="PF13174">
    <property type="entry name" value="TPR_6"/>
    <property type="match status" value="1"/>
</dbReference>
<dbReference type="SMART" id="SM00028">
    <property type="entry name" value="TPR"/>
    <property type="match status" value="3"/>
</dbReference>
<dbReference type="GO" id="GO:0016791">
    <property type="term" value="F:phosphatase activity"/>
    <property type="evidence" value="ECO:0007669"/>
    <property type="project" value="TreeGrafter"/>
</dbReference>
<proteinExistence type="predicted"/>
<dbReference type="SMART" id="SM00065">
    <property type="entry name" value="GAF"/>
    <property type="match status" value="1"/>
</dbReference>
<organism evidence="5 6">
    <name type="scientific">Leptospira stimsonii</name>
    <dbReference type="NCBI Taxonomy" id="2202203"/>
    <lineage>
        <taxon>Bacteria</taxon>
        <taxon>Pseudomonadati</taxon>
        <taxon>Spirochaetota</taxon>
        <taxon>Spirochaetia</taxon>
        <taxon>Leptospirales</taxon>
        <taxon>Leptospiraceae</taxon>
        <taxon>Leptospira</taxon>
    </lineage>
</organism>
<dbReference type="SUPFAM" id="SSF55781">
    <property type="entry name" value="GAF domain-like"/>
    <property type="match status" value="1"/>
</dbReference>
<dbReference type="SMART" id="SM00331">
    <property type="entry name" value="PP2C_SIG"/>
    <property type="match status" value="1"/>
</dbReference>
<dbReference type="Pfam" id="PF01590">
    <property type="entry name" value="GAF"/>
    <property type="match status" value="1"/>
</dbReference>
<accession>A0A396Z0G3</accession>
<dbReference type="Gene3D" id="1.25.40.10">
    <property type="entry name" value="Tetratricopeptide repeat domain"/>
    <property type="match status" value="1"/>
</dbReference>
<dbReference type="PANTHER" id="PTHR43156">
    <property type="entry name" value="STAGE II SPORULATION PROTEIN E-RELATED"/>
    <property type="match status" value="1"/>
</dbReference>
<evidence type="ECO:0000256" key="2">
    <source>
        <dbReference type="PROSITE-ProRule" id="PRU00339"/>
    </source>
</evidence>
<dbReference type="InterPro" id="IPR011990">
    <property type="entry name" value="TPR-like_helical_dom_sf"/>
</dbReference>
<evidence type="ECO:0000256" key="1">
    <source>
        <dbReference type="ARBA" id="ARBA00022801"/>
    </source>
</evidence>
<dbReference type="OrthoDB" id="335965at2"/>
<gene>
    <name evidence="5" type="ORF">DLM75_18750</name>
</gene>
<evidence type="ECO:0000259" key="4">
    <source>
        <dbReference type="SMART" id="SM00331"/>
    </source>
</evidence>
<name>A0A396Z0G3_9LEPT</name>
<dbReference type="PROSITE" id="PS50005">
    <property type="entry name" value="TPR"/>
    <property type="match status" value="2"/>
</dbReference>
<feature type="repeat" description="TPR" evidence="2">
    <location>
        <begin position="554"/>
        <end position="587"/>
    </location>
</feature>
<dbReference type="Gene3D" id="3.30.450.40">
    <property type="match status" value="1"/>
</dbReference>
<dbReference type="Pfam" id="PF14559">
    <property type="entry name" value="TPR_19"/>
    <property type="match status" value="1"/>
</dbReference>
<dbReference type="AlphaFoldDB" id="A0A396Z0G3"/>
<keyword evidence="1" id="KW-0378">Hydrolase</keyword>
<dbReference type="Gene3D" id="3.60.40.10">
    <property type="entry name" value="PPM-type phosphatase domain"/>
    <property type="match status" value="1"/>
</dbReference>
<comment type="caution">
    <text evidence="5">The sequence shown here is derived from an EMBL/GenBank/DDBJ whole genome shotgun (WGS) entry which is preliminary data.</text>
</comment>
<dbReference type="InterPro" id="IPR003018">
    <property type="entry name" value="GAF"/>
</dbReference>
<dbReference type="Pfam" id="PF07228">
    <property type="entry name" value="SpoIIE"/>
    <property type="match status" value="1"/>
</dbReference>
<protein>
    <submittedName>
        <fullName evidence="5">Serine/threonine protein phosphatase</fullName>
    </submittedName>
</protein>
<dbReference type="RefSeq" id="WP_118970139.1">
    <property type="nucleotide sequence ID" value="NZ_QHCT01000006.1"/>
</dbReference>
<dbReference type="InterPro" id="IPR029016">
    <property type="entry name" value="GAF-like_dom_sf"/>
</dbReference>
<dbReference type="InterPro" id="IPR036457">
    <property type="entry name" value="PPM-type-like_dom_sf"/>
</dbReference>
<feature type="domain" description="GAF" evidence="3">
    <location>
        <begin position="45"/>
        <end position="184"/>
    </location>
</feature>
<dbReference type="PANTHER" id="PTHR43156:SF2">
    <property type="entry name" value="STAGE II SPORULATION PROTEIN E"/>
    <property type="match status" value="1"/>
</dbReference>
<sequence length="621" mass="70602">MIELKLGQRKVVSFRGNHKVVGGLTEKNKIDILLYISKEFASVDKHDELYNSVTNICKDIFECDNTTLRIWKDGMLVPVRYLRETTPPRRSVTVNEGYSGHTFKTKTSLLVQNLSYHPEYIDEGEATLSVMCVPILYKDEVLGTIAVESEHSFFYIEDDIEILEALASQLALALTSVRLIEGLVEANQREAGILKQLEFDMKMGRNVQSQIINTNIAPWNGIHFGTYYEPMTEVSGDYFDVVRHGNAVTVIIADVSGHGIPAALVTMSIHYQFRRCTSLGLGLTEILTELGESIRPQLPEGTYFTAFILRIYGDYSYSYVNGAHQKLIHFRNDTGVIDELDSNGVPMGIFEVNRNNFEEKQGRINPGDILILTSDGIVEQKNPERQELGNARFLDWVRQEKQTLEEQRDRIYVGDLVDSLISRFKRYKGEARNGDDISIMALQCNPLLNKAKSMMNVAKTAAREKNDSLAYDKALDVYSLDDSIKDSLLLLGRMYYRDRNFPKAIQFLDKFVKTSGEDSAYIHYLIGRAYYETENVHEAKRSLKRSLAIDHTYSKASLRLARCYLKDNQSPKAIKVLQQGIKSAPTNEYLKISLKKLEDLMRKKEDPSLLGEDDDETKLAV</sequence>
<dbReference type="InterPro" id="IPR001932">
    <property type="entry name" value="PPM-type_phosphatase-like_dom"/>
</dbReference>
<reference evidence="6" key="1">
    <citation type="submission" date="2018-05" db="EMBL/GenBank/DDBJ databases">
        <title>Leptospira yasudae sp. nov. and Leptospira stimsonii sp. nov., two pathogenic species of the genus Leptospira isolated from environmental sources.</title>
        <authorList>
            <person name="Casanovas-Massana A."/>
            <person name="Hamond C."/>
            <person name="Santos L.A."/>
            <person name="Hacker K.P."/>
            <person name="Balassiano I."/>
            <person name="Medeiros M.A."/>
            <person name="Reis M.G."/>
            <person name="Ko A.I."/>
            <person name="Wunder E.A."/>
        </authorList>
    </citation>
    <scope>NUCLEOTIDE SEQUENCE [LARGE SCALE GENOMIC DNA]</scope>
    <source>
        <strain evidence="6">Yale</strain>
    </source>
</reference>
<dbReference type="InterPro" id="IPR019734">
    <property type="entry name" value="TPR_rpt"/>
</dbReference>
<evidence type="ECO:0000313" key="6">
    <source>
        <dbReference type="Proteomes" id="UP000265798"/>
    </source>
</evidence>
<dbReference type="SUPFAM" id="SSF48452">
    <property type="entry name" value="TPR-like"/>
    <property type="match status" value="1"/>
</dbReference>
<dbReference type="EMBL" id="QHCT01000006">
    <property type="protein sequence ID" value="RHX87124.1"/>
    <property type="molecule type" value="Genomic_DNA"/>
</dbReference>
<evidence type="ECO:0000259" key="3">
    <source>
        <dbReference type="SMART" id="SM00065"/>
    </source>
</evidence>